<evidence type="ECO:0000259" key="5">
    <source>
        <dbReference type="PROSITE" id="PS50977"/>
    </source>
</evidence>
<keyword evidence="3" id="KW-0804">Transcription</keyword>
<dbReference type="Gene3D" id="1.10.10.60">
    <property type="entry name" value="Homeodomain-like"/>
    <property type="match status" value="1"/>
</dbReference>
<reference evidence="6 7" key="1">
    <citation type="submission" date="2024-04" db="EMBL/GenBank/DDBJ databases">
        <title>Polymorphospora sp. isolated from Baiyangdian Lake in Xiong'an New Area.</title>
        <authorList>
            <person name="Zhang X."/>
            <person name="Liu J."/>
        </authorList>
    </citation>
    <scope>NUCLEOTIDE SEQUENCE [LARGE SCALE GENOMIC DNA]</scope>
    <source>
        <strain evidence="6 7">2-325</strain>
    </source>
</reference>
<evidence type="ECO:0000313" key="7">
    <source>
        <dbReference type="Proteomes" id="UP001582793"/>
    </source>
</evidence>
<evidence type="ECO:0000256" key="1">
    <source>
        <dbReference type="ARBA" id="ARBA00023015"/>
    </source>
</evidence>
<dbReference type="EMBL" id="JBCGDC010000026">
    <property type="protein sequence ID" value="MFB6393814.1"/>
    <property type="molecule type" value="Genomic_DNA"/>
</dbReference>
<dbReference type="Gene3D" id="1.10.357.10">
    <property type="entry name" value="Tetracycline Repressor, domain 2"/>
    <property type="match status" value="1"/>
</dbReference>
<dbReference type="PANTHER" id="PTHR30055:SF234">
    <property type="entry name" value="HTH-TYPE TRANSCRIPTIONAL REGULATOR BETI"/>
    <property type="match status" value="1"/>
</dbReference>
<dbReference type="SUPFAM" id="SSF46689">
    <property type="entry name" value="Homeodomain-like"/>
    <property type="match status" value="1"/>
</dbReference>
<organism evidence="6 7">
    <name type="scientific">Polymorphospora lycopeni</name>
    <dbReference type="NCBI Taxonomy" id="3140240"/>
    <lineage>
        <taxon>Bacteria</taxon>
        <taxon>Bacillati</taxon>
        <taxon>Actinomycetota</taxon>
        <taxon>Actinomycetes</taxon>
        <taxon>Micromonosporales</taxon>
        <taxon>Micromonosporaceae</taxon>
        <taxon>Polymorphospora</taxon>
    </lineage>
</organism>
<gene>
    <name evidence="6" type="ORF">AAFH96_11970</name>
</gene>
<feature type="DNA-binding region" description="H-T-H motif" evidence="4">
    <location>
        <begin position="53"/>
        <end position="72"/>
    </location>
</feature>
<dbReference type="PRINTS" id="PR00455">
    <property type="entry name" value="HTHTETR"/>
</dbReference>
<dbReference type="PROSITE" id="PS50977">
    <property type="entry name" value="HTH_TETR_2"/>
    <property type="match status" value="1"/>
</dbReference>
<protein>
    <submittedName>
        <fullName evidence="6">TetR family transcriptional regulator</fullName>
    </submittedName>
</protein>
<dbReference type="PANTHER" id="PTHR30055">
    <property type="entry name" value="HTH-TYPE TRANSCRIPTIONAL REGULATOR RUTR"/>
    <property type="match status" value="1"/>
</dbReference>
<dbReference type="InterPro" id="IPR023772">
    <property type="entry name" value="DNA-bd_HTH_TetR-type_CS"/>
</dbReference>
<accession>A0ABV5CPY6</accession>
<dbReference type="Pfam" id="PF00440">
    <property type="entry name" value="TetR_N"/>
    <property type="match status" value="1"/>
</dbReference>
<evidence type="ECO:0000256" key="2">
    <source>
        <dbReference type="ARBA" id="ARBA00023125"/>
    </source>
</evidence>
<proteinExistence type="predicted"/>
<keyword evidence="7" id="KW-1185">Reference proteome</keyword>
<dbReference type="InterPro" id="IPR050109">
    <property type="entry name" value="HTH-type_TetR-like_transc_reg"/>
</dbReference>
<evidence type="ECO:0000256" key="3">
    <source>
        <dbReference type="ARBA" id="ARBA00023163"/>
    </source>
</evidence>
<dbReference type="InterPro" id="IPR036271">
    <property type="entry name" value="Tet_transcr_reg_TetR-rel_C_sf"/>
</dbReference>
<evidence type="ECO:0000256" key="4">
    <source>
        <dbReference type="PROSITE-ProRule" id="PRU00335"/>
    </source>
</evidence>
<keyword evidence="1" id="KW-0805">Transcription regulation</keyword>
<dbReference type="PROSITE" id="PS01081">
    <property type="entry name" value="HTH_TETR_1"/>
    <property type="match status" value="1"/>
</dbReference>
<dbReference type="RefSeq" id="WP_375734161.1">
    <property type="nucleotide sequence ID" value="NZ_JBCGDC010000026.1"/>
</dbReference>
<feature type="domain" description="HTH tetR-type" evidence="5">
    <location>
        <begin position="30"/>
        <end position="90"/>
    </location>
</feature>
<dbReference type="Proteomes" id="UP001582793">
    <property type="component" value="Unassembled WGS sequence"/>
</dbReference>
<evidence type="ECO:0000313" key="6">
    <source>
        <dbReference type="EMBL" id="MFB6393814.1"/>
    </source>
</evidence>
<dbReference type="InterPro" id="IPR009057">
    <property type="entry name" value="Homeodomain-like_sf"/>
</dbReference>
<keyword evidence="2 4" id="KW-0238">DNA-binding</keyword>
<name>A0ABV5CPY6_9ACTN</name>
<comment type="caution">
    <text evidence="6">The sequence shown here is derived from an EMBL/GenBank/DDBJ whole genome shotgun (WGS) entry which is preliminary data.</text>
</comment>
<dbReference type="InterPro" id="IPR001647">
    <property type="entry name" value="HTH_TetR"/>
</dbReference>
<sequence>MRGADRVRKLLIVRPTNSSNAQDGRSFIETARRGQIVEAAIETLAEVGYAKTSLTRIAARAGISQGLISYHFSSKQDLMEQVVTEVNADMERFVEARAGDADDHAGTVKALIEGFVRYCADRPAGILAVGQIENAEGWAAEARERSIADFEQLLRGGQEAGEFRSFPTRLMAVTLLAALEAVPGELRAKPETDPGVYAAELAMTFELAVHRTGR</sequence>
<dbReference type="SUPFAM" id="SSF48498">
    <property type="entry name" value="Tetracyclin repressor-like, C-terminal domain"/>
    <property type="match status" value="1"/>
</dbReference>